<keyword evidence="3" id="KW-1185">Reference proteome</keyword>
<evidence type="ECO:0000256" key="1">
    <source>
        <dbReference type="SAM" id="SignalP"/>
    </source>
</evidence>
<protein>
    <submittedName>
        <fullName evidence="2">Acid phosphatase-vanadium-dependent haloperoxidase protein</fullName>
    </submittedName>
</protein>
<proteinExistence type="predicted"/>
<feature type="signal peptide" evidence="1">
    <location>
        <begin position="1"/>
        <end position="20"/>
    </location>
</feature>
<comment type="caution">
    <text evidence="2">The sequence shown here is derived from an EMBL/GenBank/DDBJ whole genome shotgun (WGS) entry which is preliminary data.</text>
</comment>
<sequence>MKPLLLTIALLFSIVSDSYAENDEEFAEELTVGYMLENKDKSDVFYRIIGTMHGILFSEVYFQDKEYRKKICTPEETAYDYYLAIEMMERAVNRDPSNRKENATLAILYELADVYPCKELL</sequence>
<gene>
    <name evidence="2" type="ORF">RS24_00951</name>
</gene>
<organism evidence="2 3">
    <name type="scientific">Candidatus Micropelagius thuwalensis</name>
    <dbReference type="NCBI Taxonomy" id="1397666"/>
    <lineage>
        <taxon>Bacteria</taxon>
        <taxon>Pseudomonadati</taxon>
        <taxon>Pseudomonadota</taxon>
        <taxon>Alphaproteobacteria</taxon>
        <taxon>PS1 clade</taxon>
        <taxon>Candidatus Micropelagius</taxon>
    </lineage>
</organism>
<evidence type="ECO:0000313" key="2">
    <source>
        <dbReference type="EMBL" id="ERL47020.1"/>
    </source>
</evidence>
<keyword evidence="2" id="KW-0560">Oxidoreductase</keyword>
<name>U2WTZ2_9PROT</name>
<dbReference type="STRING" id="1397666.RS24_00951"/>
<evidence type="ECO:0000313" key="3">
    <source>
        <dbReference type="Proteomes" id="UP000016762"/>
    </source>
</evidence>
<dbReference type="AlphaFoldDB" id="U2WTZ2"/>
<accession>U2WTZ2</accession>
<dbReference type="GO" id="GO:0004601">
    <property type="term" value="F:peroxidase activity"/>
    <property type="evidence" value="ECO:0007669"/>
    <property type="project" value="UniProtKB-KW"/>
</dbReference>
<feature type="chain" id="PRO_5004636737" evidence="1">
    <location>
        <begin position="21"/>
        <end position="121"/>
    </location>
</feature>
<dbReference type="RefSeq" id="WP_021776973.1">
    <property type="nucleotide sequence ID" value="NZ_AWXE01000003.1"/>
</dbReference>
<dbReference type="Proteomes" id="UP000016762">
    <property type="component" value="Unassembled WGS sequence"/>
</dbReference>
<reference evidence="2 3" key="1">
    <citation type="journal article" date="2014" name="FEMS Microbiol. Ecol.">
        <title>Genomic differentiation among two strains of the PS1 clade isolated from geographically separated marine habitats.</title>
        <authorList>
            <person name="Jimenez-Infante F."/>
            <person name="Ngugi D.K."/>
            <person name="Alam I."/>
            <person name="Rashid M."/>
            <person name="Baalawi W."/>
            <person name="Kamau A.A."/>
            <person name="Bajic V.B."/>
            <person name="Stingl U."/>
        </authorList>
    </citation>
    <scope>NUCLEOTIDE SEQUENCE [LARGE SCALE GENOMIC DNA]</scope>
    <source>
        <strain evidence="2 3">RS24</strain>
    </source>
</reference>
<keyword evidence="1" id="KW-0732">Signal</keyword>
<keyword evidence="2" id="KW-0575">Peroxidase</keyword>
<dbReference type="EMBL" id="AWXE01000003">
    <property type="protein sequence ID" value="ERL47020.1"/>
    <property type="molecule type" value="Genomic_DNA"/>
</dbReference>